<dbReference type="STRING" id="202951.GCA_001485025_00834"/>
<dbReference type="EMBL" id="SGSU01000020">
    <property type="protein sequence ID" value="RZG64832.1"/>
    <property type="molecule type" value="Genomic_DNA"/>
</dbReference>
<dbReference type="RefSeq" id="WP_130147922.1">
    <property type="nucleotide sequence ID" value="NZ_SGSU01000020.1"/>
</dbReference>
<accession>A0A4Q7AWG9</accession>
<evidence type="ECO:0000313" key="2">
    <source>
        <dbReference type="Proteomes" id="UP000293483"/>
    </source>
</evidence>
<organism evidence="1 2">
    <name type="scientific">Acinetobacter bouvetii</name>
    <dbReference type="NCBI Taxonomy" id="202951"/>
    <lineage>
        <taxon>Bacteria</taxon>
        <taxon>Pseudomonadati</taxon>
        <taxon>Pseudomonadota</taxon>
        <taxon>Gammaproteobacteria</taxon>
        <taxon>Moraxellales</taxon>
        <taxon>Moraxellaceae</taxon>
        <taxon>Acinetobacter</taxon>
    </lineage>
</organism>
<evidence type="ECO:0000313" key="1">
    <source>
        <dbReference type="EMBL" id="RZG64832.1"/>
    </source>
</evidence>
<protein>
    <submittedName>
        <fullName evidence="1">Uncharacterized protein</fullName>
    </submittedName>
</protein>
<proteinExistence type="predicted"/>
<dbReference type="Proteomes" id="UP000293483">
    <property type="component" value="Unassembled WGS sequence"/>
</dbReference>
<sequence length="101" mass="11864">MSYKHNNLMAMRQSYWNDSLSPKVIEEKQYFQQVLIENGIFTMPTLEDAKHLFFSLPSIIIVKGYASGFKHQSVKKLICQHVQDNKLLLQQKSEMKIKFNV</sequence>
<gene>
    <name evidence="1" type="ORF">EXE25_15805</name>
</gene>
<dbReference type="AlphaFoldDB" id="A0A4Q7AWG9"/>
<reference evidence="1 2" key="1">
    <citation type="submission" date="2019-02" db="EMBL/GenBank/DDBJ databases">
        <title>The Batch Genome Submission of Acinetobacter spp. strains.</title>
        <authorList>
            <person name="Qin J."/>
            <person name="Hu Y."/>
            <person name="Ye H."/>
            <person name="Wei L."/>
            <person name="Feng Y."/>
            <person name="Zong Z."/>
        </authorList>
    </citation>
    <scope>NUCLEOTIDE SEQUENCE [LARGE SCALE GENOMIC DNA]</scope>
    <source>
        <strain evidence="1 2">WCHABo060081</strain>
    </source>
</reference>
<comment type="caution">
    <text evidence="1">The sequence shown here is derived from an EMBL/GenBank/DDBJ whole genome shotgun (WGS) entry which is preliminary data.</text>
</comment>
<name>A0A4Q7AWG9_9GAMM</name>